<dbReference type="GO" id="GO:0099503">
    <property type="term" value="C:secretory vesicle"/>
    <property type="evidence" value="ECO:0007669"/>
    <property type="project" value="TreeGrafter"/>
</dbReference>
<dbReference type="Proteomes" id="UP000035682">
    <property type="component" value="Unplaced"/>
</dbReference>
<gene>
    <name evidence="4 6 7" type="ORF">SRAE_1000348900</name>
</gene>
<evidence type="ECO:0000313" key="4">
    <source>
        <dbReference type="EMBL" id="CEF65236.1"/>
    </source>
</evidence>
<dbReference type="WormBase" id="SRAE_1000348900">
    <property type="protein sequence ID" value="SRP05605"/>
    <property type="gene ID" value="WBGene00260106"/>
</dbReference>
<dbReference type="Pfam" id="PF00168">
    <property type="entry name" value="C2"/>
    <property type="match status" value="1"/>
</dbReference>
<dbReference type="EMBL" id="LN609528">
    <property type="protein sequence ID" value="CEF65236.1"/>
    <property type="molecule type" value="Genomic_DNA"/>
</dbReference>
<dbReference type="PROSITE" id="PS50004">
    <property type="entry name" value="C2"/>
    <property type="match status" value="1"/>
</dbReference>
<dbReference type="WBParaSite" id="SRAE_1000348900.1">
    <property type="protein sequence ID" value="SRAE_1000348900.1"/>
    <property type="gene ID" value="WBGene00260106"/>
</dbReference>
<evidence type="ECO:0000256" key="2">
    <source>
        <dbReference type="ARBA" id="ARBA00022483"/>
    </source>
</evidence>
<dbReference type="PANTHER" id="PTHR45999">
    <property type="entry name" value="UNC-13-4A, ISOFORM B"/>
    <property type="match status" value="1"/>
</dbReference>
<evidence type="ECO:0000256" key="1">
    <source>
        <dbReference type="ARBA" id="ARBA00005823"/>
    </source>
</evidence>
<dbReference type="GO" id="GO:0006887">
    <property type="term" value="P:exocytosis"/>
    <property type="evidence" value="ECO:0007669"/>
    <property type="project" value="UniProtKB-KW"/>
</dbReference>
<dbReference type="AlphaFoldDB" id="A0A090L636"/>
<comment type="similarity">
    <text evidence="1">Belongs to the unc-13 family.</text>
</comment>
<name>A0A090L636_STRRB</name>
<dbReference type="Gene3D" id="2.60.40.150">
    <property type="entry name" value="C2 domain"/>
    <property type="match status" value="1"/>
</dbReference>
<dbReference type="OrthoDB" id="7976202at2759"/>
<dbReference type="InterPro" id="IPR052095">
    <property type="entry name" value="UNC-13_domain"/>
</dbReference>
<evidence type="ECO:0000259" key="3">
    <source>
        <dbReference type="PROSITE" id="PS50004"/>
    </source>
</evidence>
<dbReference type="CTD" id="36377601"/>
<dbReference type="RefSeq" id="XP_024504437.1">
    <property type="nucleotide sequence ID" value="XM_024650683.1"/>
</dbReference>
<accession>A0A090L636</accession>
<sequence length="165" mass="19382">MPRYYFPLDSYPPSTTEIRQKTLNPKWNQIFQMTIAESKFFINGACLRISILDHDVVLFNDIAGEAFIPLSTIPKMSGSEIKHLPKQIILPILPVSHNQYGIEFMILKDRIHDKIAKEFCEYELYIKNYHMLPPLCNDTNEFRTEAIKTFDKRKKQIKTVIKNVF</sequence>
<keyword evidence="2" id="KW-0268">Exocytosis</keyword>
<reference evidence="4 5" key="1">
    <citation type="submission" date="2014-09" db="EMBL/GenBank/DDBJ databases">
        <authorList>
            <person name="Martin A.A."/>
        </authorList>
    </citation>
    <scope>NUCLEOTIDE SEQUENCE</scope>
    <source>
        <strain evidence="5">ED321</strain>
        <strain evidence="4">ED321 Heterogonic</strain>
    </source>
</reference>
<protein>
    <submittedName>
        <fullName evidence="4 6">C2 domain-containing protein</fullName>
    </submittedName>
</protein>
<dbReference type="InterPro" id="IPR000008">
    <property type="entry name" value="C2_dom"/>
</dbReference>
<dbReference type="SUPFAM" id="SSF49562">
    <property type="entry name" value="C2 domain (Calcium/lipid-binding domain, CaLB)"/>
    <property type="match status" value="1"/>
</dbReference>
<reference evidence="6" key="2">
    <citation type="submission" date="2020-12" db="UniProtKB">
        <authorList>
            <consortium name="WormBaseParasite"/>
        </authorList>
    </citation>
    <scope>IDENTIFICATION</scope>
</reference>
<evidence type="ECO:0000313" key="6">
    <source>
        <dbReference type="WBParaSite" id="SRAE_1000348900.1"/>
    </source>
</evidence>
<dbReference type="InterPro" id="IPR035892">
    <property type="entry name" value="C2_domain_sf"/>
</dbReference>
<dbReference type="GeneID" id="36377601"/>
<evidence type="ECO:0000313" key="7">
    <source>
        <dbReference type="WormBase" id="SRAE_1000348900"/>
    </source>
</evidence>
<dbReference type="PANTHER" id="PTHR45999:SF4">
    <property type="entry name" value="UNC-13-4A, ISOFORM B"/>
    <property type="match status" value="1"/>
</dbReference>
<evidence type="ECO:0000313" key="5">
    <source>
        <dbReference type="Proteomes" id="UP000035682"/>
    </source>
</evidence>
<keyword evidence="5" id="KW-1185">Reference proteome</keyword>
<organism evidence="4">
    <name type="scientific">Strongyloides ratti</name>
    <name type="common">Parasitic roundworm</name>
    <dbReference type="NCBI Taxonomy" id="34506"/>
    <lineage>
        <taxon>Eukaryota</taxon>
        <taxon>Metazoa</taxon>
        <taxon>Ecdysozoa</taxon>
        <taxon>Nematoda</taxon>
        <taxon>Chromadorea</taxon>
        <taxon>Rhabditida</taxon>
        <taxon>Tylenchina</taxon>
        <taxon>Panagrolaimomorpha</taxon>
        <taxon>Strongyloidoidea</taxon>
        <taxon>Strongyloididae</taxon>
        <taxon>Strongyloides</taxon>
    </lineage>
</organism>
<feature type="domain" description="C2" evidence="3">
    <location>
        <begin position="1"/>
        <end position="83"/>
    </location>
</feature>
<dbReference type="STRING" id="34506.A0A090L636"/>
<proteinExistence type="inferred from homology"/>